<name>A0A1F5R7D0_9BACT</name>
<evidence type="ECO:0008006" key="4">
    <source>
        <dbReference type="Google" id="ProtNLM"/>
    </source>
</evidence>
<reference evidence="2 3" key="1">
    <citation type="journal article" date="2016" name="Nat. Commun.">
        <title>Thousands of microbial genomes shed light on interconnected biogeochemical processes in an aquifer system.</title>
        <authorList>
            <person name="Anantharaman K."/>
            <person name="Brown C.T."/>
            <person name="Hug L.A."/>
            <person name="Sharon I."/>
            <person name="Castelle C.J."/>
            <person name="Probst A.J."/>
            <person name="Thomas B.C."/>
            <person name="Singh A."/>
            <person name="Wilkins M.J."/>
            <person name="Karaoz U."/>
            <person name="Brodie E.L."/>
            <person name="Williams K.H."/>
            <person name="Hubbard S.S."/>
            <person name="Banfield J.F."/>
        </authorList>
    </citation>
    <scope>NUCLEOTIDE SEQUENCE [LARGE SCALE GENOMIC DNA]</scope>
</reference>
<evidence type="ECO:0000313" key="2">
    <source>
        <dbReference type="EMBL" id="OGF10362.1"/>
    </source>
</evidence>
<sequence length="114" mass="12736">MSIFSQWNILITPFIGFGLFALVSYLIYKLGDVMAPKLKDEGAKLCQYACGEDFLGKKLQVGYRQFFHAALFFTMMHVAALVIATIPGGSLAFAILGIFYLLMIWFSIIALILK</sequence>
<proteinExistence type="predicted"/>
<keyword evidence="1" id="KW-0812">Transmembrane</keyword>
<comment type="caution">
    <text evidence="2">The sequence shown here is derived from an EMBL/GenBank/DDBJ whole genome shotgun (WGS) entry which is preliminary data.</text>
</comment>
<evidence type="ECO:0000256" key="1">
    <source>
        <dbReference type="SAM" id="Phobius"/>
    </source>
</evidence>
<keyword evidence="1" id="KW-0472">Membrane</keyword>
<dbReference type="InterPro" id="IPR038430">
    <property type="entry name" value="NDAH_ubi_oxred_su3_sf"/>
</dbReference>
<gene>
    <name evidence="2" type="ORF">A2024_02435</name>
</gene>
<dbReference type="EMBL" id="MFFM01000039">
    <property type="protein sequence ID" value="OGF10362.1"/>
    <property type="molecule type" value="Genomic_DNA"/>
</dbReference>
<evidence type="ECO:0000313" key="3">
    <source>
        <dbReference type="Proteomes" id="UP000177230"/>
    </source>
</evidence>
<keyword evidence="1" id="KW-1133">Transmembrane helix</keyword>
<protein>
    <recommendedName>
        <fullName evidence="4">NADH-quinone oxidoreductase subunit</fullName>
    </recommendedName>
</protein>
<dbReference type="AlphaFoldDB" id="A0A1F5R7D0"/>
<accession>A0A1F5R7D0</accession>
<organism evidence="2 3">
    <name type="scientific">Candidatus Edwardsbacteria bacterium GWF2_54_11</name>
    <dbReference type="NCBI Taxonomy" id="1817851"/>
    <lineage>
        <taxon>Bacteria</taxon>
        <taxon>Candidatus Edwardsiibacteriota</taxon>
    </lineage>
</organism>
<dbReference type="Proteomes" id="UP000177230">
    <property type="component" value="Unassembled WGS sequence"/>
</dbReference>
<dbReference type="Gene3D" id="1.20.58.1610">
    <property type="entry name" value="NADH:ubiquinone/plastoquinone oxidoreductase, chain 3"/>
    <property type="match status" value="1"/>
</dbReference>
<feature type="transmembrane region" description="Helical" evidence="1">
    <location>
        <begin position="92"/>
        <end position="113"/>
    </location>
</feature>
<feature type="transmembrane region" description="Helical" evidence="1">
    <location>
        <begin position="66"/>
        <end position="86"/>
    </location>
</feature>
<feature type="transmembrane region" description="Helical" evidence="1">
    <location>
        <begin position="6"/>
        <end position="28"/>
    </location>
</feature>